<evidence type="ECO:0000256" key="1">
    <source>
        <dbReference type="ARBA" id="ARBA00022737"/>
    </source>
</evidence>
<evidence type="ECO:0000256" key="3">
    <source>
        <dbReference type="PROSITE-ProRule" id="PRU00023"/>
    </source>
</evidence>
<dbReference type="PANTHER" id="PTHR24171">
    <property type="entry name" value="ANKYRIN REPEAT DOMAIN-CONTAINING PROTEIN 39-RELATED"/>
    <property type="match status" value="1"/>
</dbReference>
<dbReference type="InterPro" id="IPR036770">
    <property type="entry name" value="Ankyrin_rpt-contain_sf"/>
</dbReference>
<keyword evidence="1" id="KW-0677">Repeat</keyword>
<dbReference type="SUPFAM" id="SSF48403">
    <property type="entry name" value="Ankyrin repeat"/>
    <property type="match status" value="1"/>
</dbReference>
<name>A0ABZ3IZ27_SPOA4</name>
<evidence type="ECO:0000256" key="4">
    <source>
        <dbReference type="SAM" id="Phobius"/>
    </source>
</evidence>
<accession>A0ABZ3IZ27</accession>
<keyword evidence="2 3" id="KW-0040">ANK repeat</keyword>
<dbReference type="PROSITE" id="PS50297">
    <property type="entry name" value="ANK_REP_REGION"/>
    <property type="match status" value="2"/>
</dbReference>
<dbReference type="SMART" id="SM00248">
    <property type="entry name" value="ANK"/>
    <property type="match status" value="3"/>
</dbReference>
<evidence type="ECO:0000313" key="6">
    <source>
        <dbReference type="Proteomes" id="UP000216052"/>
    </source>
</evidence>
<proteinExistence type="predicted"/>
<keyword evidence="4" id="KW-0812">Transmembrane</keyword>
<dbReference type="EMBL" id="CP155571">
    <property type="protein sequence ID" value="XFO71056.1"/>
    <property type="molecule type" value="Genomic_DNA"/>
</dbReference>
<evidence type="ECO:0000256" key="2">
    <source>
        <dbReference type="ARBA" id="ARBA00023043"/>
    </source>
</evidence>
<keyword evidence="4" id="KW-0472">Membrane</keyword>
<sequence length="422" mass="45653">MWANLKVKMEEFMQKIKRIKRPNMSKPDFPGIFGKIKAGLGRMGTNLEARHLIYFALILMPAIVGLGAYYGIMDSKAKLEAANLPENQLMRTGVNFTVEDFVKYAGRGKKDITELFIRAGMSPDSYRKNDGFTPLHAAAAYGRTTIVRQLLDKGADINARDKEGQTPLMKAVGNNHADVVTILLQRGANSSARDGNGNSAVSLAKAKNDRRVLEALAKAGIGEGQEKIVPVSNKNDKSYAQAGKLSRTGTSSATARSPEAAAGPAGQFVLTSGYAGNIGVGKSIEALYQEFGKHAVSAGEEFFSGRLYPVLKAYDQDDGALSLAIYFAQKKDSEKVVTAIHVFDKKYKTVSGIGVGATLGELRTAGEVSSISYSDALYAVARDRRIRYELDISADSLPTDWLNGGDTNSLPDDMPIRSIYIF</sequence>
<evidence type="ECO:0000313" key="5">
    <source>
        <dbReference type="EMBL" id="XFO71056.1"/>
    </source>
</evidence>
<dbReference type="PRINTS" id="PR01415">
    <property type="entry name" value="ANKYRIN"/>
</dbReference>
<dbReference type="InterPro" id="IPR002110">
    <property type="entry name" value="Ankyrin_rpt"/>
</dbReference>
<gene>
    <name evidence="5" type="ORF">SPACI_010690</name>
</gene>
<reference evidence="5" key="1">
    <citation type="submission" date="2024-05" db="EMBL/GenBank/DDBJ databases">
        <title>Isolation and characterization of Sporomusa carbonis sp. nov., a carboxydotrophic hydrogenogen in the genus of Sporomusa isolated from a charcoal burning pile.</title>
        <authorList>
            <person name="Boeer T."/>
            <person name="Rosenbaum F."/>
            <person name="Eysell L."/>
            <person name="Mueller V."/>
            <person name="Daniel R."/>
            <person name="Poehlein A."/>
        </authorList>
    </citation>
    <scope>NUCLEOTIDE SEQUENCE [LARGE SCALE GENOMIC DNA]</scope>
    <source>
        <strain evidence="5">DSM 3132</strain>
    </source>
</reference>
<feature type="repeat" description="ANK" evidence="3">
    <location>
        <begin position="163"/>
        <end position="195"/>
    </location>
</feature>
<dbReference type="PROSITE" id="PS50088">
    <property type="entry name" value="ANK_REPEAT"/>
    <property type="match status" value="2"/>
</dbReference>
<dbReference type="Proteomes" id="UP000216052">
    <property type="component" value="Chromosome"/>
</dbReference>
<dbReference type="Gene3D" id="1.25.40.20">
    <property type="entry name" value="Ankyrin repeat-containing domain"/>
    <property type="match status" value="1"/>
</dbReference>
<feature type="repeat" description="ANK" evidence="3">
    <location>
        <begin position="130"/>
        <end position="162"/>
    </location>
</feature>
<dbReference type="Pfam" id="PF13637">
    <property type="entry name" value="Ank_4"/>
    <property type="match status" value="1"/>
</dbReference>
<evidence type="ECO:0008006" key="7">
    <source>
        <dbReference type="Google" id="ProtNLM"/>
    </source>
</evidence>
<keyword evidence="6" id="KW-1185">Reference proteome</keyword>
<organism evidence="5 6">
    <name type="scientific">Sporomusa acidovorans (strain ATCC 49682 / DSM 3132 / Mol)</name>
    <dbReference type="NCBI Taxonomy" id="1123286"/>
    <lineage>
        <taxon>Bacteria</taxon>
        <taxon>Bacillati</taxon>
        <taxon>Bacillota</taxon>
        <taxon>Negativicutes</taxon>
        <taxon>Selenomonadales</taxon>
        <taxon>Sporomusaceae</taxon>
        <taxon>Sporomusa</taxon>
    </lineage>
</organism>
<protein>
    <recommendedName>
        <fullName evidence="7">Phosphocholine transferase AnkX</fullName>
    </recommendedName>
</protein>
<keyword evidence="4" id="KW-1133">Transmembrane helix</keyword>
<feature type="transmembrane region" description="Helical" evidence="4">
    <location>
        <begin position="52"/>
        <end position="72"/>
    </location>
</feature>